<sequence length="38" mass="4241">VLGGVYLAFREESGNIFIPACVPWAQANPKFSFRTLQI</sequence>
<name>A0A2J8RT45_PONAB</name>
<reference evidence="1" key="1">
    <citation type="submission" date="2017-12" db="EMBL/GenBank/DDBJ databases">
        <title>High-resolution comparative analysis of great ape genomes.</title>
        <authorList>
            <person name="Pollen A."/>
            <person name="Hastie A."/>
            <person name="Hormozdiari F."/>
            <person name="Dougherty M."/>
            <person name="Liu R."/>
            <person name="Chaisson M."/>
            <person name="Hoppe E."/>
            <person name="Hill C."/>
            <person name="Pang A."/>
            <person name="Hillier L."/>
            <person name="Baker C."/>
            <person name="Armstrong J."/>
            <person name="Shendure J."/>
            <person name="Paten B."/>
            <person name="Wilson R."/>
            <person name="Chao H."/>
            <person name="Schneider V."/>
            <person name="Ventura M."/>
            <person name="Kronenberg Z."/>
            <person name="Murali S."/>
            <person name="Gordon D."/>
            <person name="Cantsilieris S."/>
            <person name="Munson K."/>
            <person name="Nelson B."/>
            <person name="Raja A."/>
            <person name="Underwood J."/>
            <person name="Diekhans M."/>
            <person name="Fiddes I."/>
            <person name="Haussler D."/>
            <person name="Eichler E."/>
        </authorList>
    </citation>
    <scope>NUCLEOTIDE SEQUENCE [LARGE SCALE GENOMIC DNA]</scope>
    <source>
        <strain evidence="1">Susie</strain>
    </source>
</reference>
<gene>
    <name evidence="1" type="ORF">CR201_G0048622</name>
</gene>
<dbReference type="AlphaFoldDB" id="A0A2J8RT45"/>
<comment type="caution">
    <text evidence="1">The sequence shown here is derived from an EMBL/GenBank/DDBJ whole genome shotgun (WGS) entry which is preliminary data.</text>
</comment>
<feature type="non-terminal residue" evidence="1">
    <location>
        <position position="38"/>
    </location>
</feature>
<accession>A0A2J8RT45</accession>
<protein>
    <submittedName>
        <fullName evidence="1">PSG9 isoform 5</fullName>
    </submittedName>
</protein>
<organism evidence="1">
    <name type="scientific">Pongo abelii</name>
    <name type="common">Sumatran orangutan</name>
    <name type="synonym">Pongo pygmaeus abelii</name>
    <dbReference type="NCBI Taxonomy" id="9601"/>
    <lineage>
        <taxon>Eukaryota</taxon>
        <taxon>Metazoa</taxon>
        <taxon>Chordata</taxon>
        <taxon>Craniata</taxon>
        <taxon>Vertebrata</taxon>
        <taxon>Euteleostomi</taxon>
        <taxon>Mammalia</taxon>
        <taxon>Eutheria</taxon>
        <taxon>Euarchontoglires</taxon>
        <taxon>Primates</taxon>
        <taxon>Haplorrhini</taxon>
        <taxon>Catarrhini</taxon>
        <taxon>Hominidae</taxon>
        <taxon>Pongo</taxon>
    </lineage>
</organism>
<feature type="non-terminal residue" evidence="1">
    <location>
        <position position="1"/>
    </location>
</feature>
<evidence type="ECO:0000313" key="1">
    <source>
        <dbReference type="EMBL" id="PNJ11692.1"/>
    </source>
</evidence>
<dbReference type="EMBL" id="NDHI03003653">
    <property type="protein sequence ID" value="PNJ11692.1"/>
    <property type="molecule type" value="Genomic_DNA"/>
</dbReference>
<proteinExistence type="predicted"/>